<organism evidence="6 7">
    <name type="scientific">Streptomyces radiopugnans</name>
    <dbReference type="NCBI Taxonomy" id="403935"/>
    <lineage>
        <taxon>Bacteria</taxon>
        <taxon>Bacillati</taxon>
        <taxon>Actinomycetota</taxon>
        <taxon>Actinomycetes</taxon>
        <taxon>Kitasatosporales</taxon>
        <taxon>Streptomycetaceae</taxon>
        <taxon>Streptomyces</taxon>
    </lineage>
</organism>
<feature type="signal peptide" evidence="4">
    <location>
        <begin position="1"/>
        <end position="44"/>
    </location>
</feature>
<dbReference type="SUPFAM" id="SSF53955">
    <property type="entry name" value="Lysozyme-like"/>
    <property type="match status" value="2"/>
</dbReference>
<dbReference type="InterPro" id="IPR052196">
    <property type="entry name" value="Bact_Kbp"/>
</dbReference>
<dbReference type="STRING" id="403935.SAMN05216481_106111"/>
<dbReference type="CDD" id="cd00118">
    <property type="entry name" value="LysM"/>
    <property type="match status" value="1"/>
</dbReference>
<dbReference type="SUPFAM" id="SSF54106">
    <property type="entry name" value="LysM domain"/>
    <property type="match status" value="1"/>
</dbReference>
<accession>A0A1H9F7H7</accession>
<feature type="region of interest" description="Disordered" evidence="3">
    <location>
        <begin position="121"/>
        <end position="177"/>
    </location>
</feature>
<dbReference type="EMBL" id="FOET01000006">
    <property type="protein sequence ID" value="SEQ33924.1"/>
    <property type="molecule type" value="Genomic_DNA"/>
</dbReference>
<evidence type="ECO:0000256" key="2">
    <source>
        <dbReference type="ARBA" id="ARBA00022801"/>
    </source>
</evidence>
<comment type="similarity">
    <text evidence="1">Belongs to the transglycosylase family. Rpf subfamily.</text>
</comment>
<dbReference type="InterPro" id="IPR036779">
    <property type="entry name" value="LysM_dom_sf"/>
</dbReference>
<dbReference type="InterPro" id="IPR008258">
    <property type="entry name" value="Transglycosylase_SLT_dom_1"/>
</dbReference>
<feature type="chain" id="PRO_5011651857" evidence="4">
    <location>
        <begin position="45"/>
        <end position="362"/>
    </location>
</feature>
<keyword evidence="2" id="KW-0378">Hydrolase</keyword>
<dbReference type="AlphaFoldDB" id="A0A1H9F7H7"/>
<sequence length="362" mass="37559">MSRGRHRRPRTPLMSRQFSRVSLALTAGGAGIAAPMVAAGSANAASTEVWEKVAECESSGNWSINTGNGYFGGLQFSQSSWEAAGGTEYAPRADLATKEEQIAAGEKLLALQGPGAWPTCGPAAGLGRDSGTPAGGTATQTRGESKVGAGTESAAKSGAKSQGERRSTAGSHTVASGDTLHSIATSHGVEGGWQAVYDANRETVGGNPHLIFPGQELALSARSSGGGQERAPERANRTQARPAAQKTAPQASPKAYADNLDGWIREALDIMRANGIPGTYEGIHRNIMRESGGNPNAINNWDINAQRGTPSIGLLQVIKPTFDAYHVPGTANSQYDPVANIVAACNYAADRYGSIDNVNGPY</sequence>
<evidence type="ECO:0000256" key="4">
    <source>
        <dbReference type="SAM" id="SignalP"/>
    </source>
</evidence>
<dbReference type="Pfam" id="PF01476">
    <property type="entry name" value="LysM"/>
    <property type="match status" value="1"/>
</dbReference>
<dbReference type="CDD" id="cd13925">
    <property type="entry name" value="RPF"/>
    <property type="match status" value="1"/>
</dbReference>
<dbReference type="PANTHER" id="PTHR34700">
    <property type="entry name" value="POTASSIUM BINDING PROTEIN KBP"/>
    <property type="match status" value="1"/>
</dbReference>
<dbReference type="Gene3D" id="1.10.530.10">
    <property type="match status" value="2"/>
</dbReference>
<dbReference type="InterPro" id="IPR023346">
    <property type="entry name" value="Lysozyme-like_dom_sf"/>
</dbReference>
<dbReference type="Gene3D" id="3.10.350.10">
    <property type="entry name" value="LysM domain"/>
    <property type="match status" value="1"/>
</dbReference>
<proteinExistence type="inferred from homology"/>
<dbReference type="PANTHER" id="PTHR34700:SF4">
    <property type="entry name" value="PHAGE-LIKE ELEMENT PBSX PROTEIN XKDP"/>
    <property type="match status" value="1"/>
</dbReference>
<dbReference type="PROSITE" id="PS51782">
    <property type="entry name" value="LYSM"/>
    <property type="match status" value="1"/>
</dbReference>
<evidence type="ECO:0000313" key="7">
    <source>
        <dbReference type="Proteomes" id="UP000199055"/>
    </source>
</evidence>
<keyword evidence="4" id="KW-0732">Signal</keyword>
<dbReference type="Pfam" id="PF01464">
    <property type="entry name" value="SLT"/>
    <property type="match status" value="1"/>
</dbReference>
<evidence type="ECO:0000259" key="5">
    <source>
        <dbReference type="PROSITE" id="PS51782"/>
    </source>
</evidence>
<dbReference type="GO" id="GO:0016787">
    <property type="term" value="F:hydrolase activity"/>
    <property type="evidence" value="ECO:0007669"/>
    <property type="project" value="UniProtKB-KW"/>
</dbReference>
<dbReference type="SMART" id="SM00257">
    <property type="entry name" value="LysM"/>
    <property type="match status" value="1"/>
</dbReference>
<dbReference type="Proteomes" id="UP000199055">
    <property type="component" value="Unassembled WGS sequence"/>
</dbReference>
<feature type="domain" description="LysM" evidence="5">
    <location>
        <begin position="170"/>
        <end position="219"/>
    </location>
</feature>
<name>A0A1H9F7H7_9ACTN</name>
<keyword evidence="7" id="KW-1185">Reference proteome</keyword>
<reference evidence="6 7" key="1">
    <citation type="submission" date="2016-10" db="EMBL/GenBank/DDBJ databases">
        <authorList>
            <person name="de Groot N.N."/>
        </authorList>
    </citation>
    <scope>NUCLEOTIDE SEQUENCE [LARGE SCALE GENOMIC DNA]</scope>
    <source>
        <strain evidence="6 7">CGMCC 4.3519</strain>
    </source>
</reference>
<feature type="region of interest" description="Disordered" evidence="3">
    <location>
        <begin position="220"/>
        <end position="254"/>
    </location>
</feature>
<protein>
    <submittedName>
        <fullName evidence="6">LysM domain-containing protein</fullName>
    </submittedName>
</protein>
<evidence type="ECO:0000256" key="3">
    <source>
        <dbReference type="SAM" id="MobiDB-lite"/>
    </source>
</evidence>
<evidence type="ECO:0000313" key="6">
    <source>
        <dbReference type="EMBL" id="SEQ33924.1"/>
    </source>
</evidence>
<gene>
    <name evidence="6" type="ORF">SAMN05216481_106111</name>
</gene>
<evidence type="ECO:0000256" key="1">
    <source>
        <dbReference type="ARBA" id="ARBA00010830"/>
    </source>
</evidence>
<dbReference type="InterPro" id="IPR010618">
    <property type="entry name" value="RPF"/>
</dbReference>
<dbReference type="InterPro" id="IPR018392">
    <property type="entry name" value="LysM"/>
</dbReference>
<dbReference type="Pfam" id="PF06737">
    <property type="entry name" value="Transglycosylas"/>
    <property type="match status" value="1"/>
</dbReference>
<dbReference type="RefSeq" id="WP_425443113.1">
    <property type="nucleotide sequence ID" value="NZ_FOET01000006.1"/>
</dbReference>